<gene>
    <name evidence="1" type="ORF">H8M03_04460</name>
</gene>
<protein>
    <submittedName>
        <fullName evidence="1">Uncharacterized protein</fullName>
    </submittedName>
</protein>
<dbReference type="RefSeq" id="WP_187480541.1">
    <property type="nucleotide sequence ID" value="NZ_CP060697.1"/>
</dbReference>
<dbReference type="AlphaFoldDB" id="A0A7G9L4N7"/>
<organism evidence="1 2">
    <name type="scientific">Sphingomonas sabuli</name>
    <dbReference type="NCBI Taxonomy" id="2764186"/>
    <lineage>
        <taxon>Bacteria</taxon>
        <taxon>Pseudomonadati</taxon>
        <taxon>Pseudomonadota</taxon>
        <taxon>Alphaproteobacteria</taxon>
        <taxon>Sphingomonadales</taxon>
        <taxon>Sphingomonadaceae</taxon>
        <taxon>Sphingomonas</taxon>
    </lineage>
</organism>
<evidence type="ECO:0000313" key="1">
    <source>
        <dbReference type="EMBL" id="QNM83586.1"/>
    </source>
</evidence>
<name>A0A7G9L4N7_9SPHN</name>
<dbReference type="Proteomes" id="UP000515861">
    <property type="component" value="Chromosome"/>
</dbReference>
<dbReference type="KEGG" id="ssau:H8M03_04460"/>
<accession>A0A7G9L4N7</accession>
<evidence type="ECO:0000313" key="2">
    <source>
        <dbReference type="Proteomes" id="UP000515861"/>
    </source>
</evidence>
<proteinExistence type="predicted"/>
<reference evidence="1 2" key="1">
    <citation type="submission" date="2020-08" db="EMBL/GenBank/DDBJ databases">
        <title>Sphingomonas sp. sand1-3 16S ribosomal RNA gene Genome sequencing and assembly.</title>
        <authorList>
            <person name="Kang M."/>
        </authorList>
    </citation>
    <scope>NUCLEOTIDE SEQUENCE [LARGE SCALE GENOMIC DNA]</scope>
    <source>
        <strain evidence="2">sand1-3</strain>
    </source>
</reference>
<dbReference type="EMBL" id="CP060697">
    <property type="protein sequence ID" value="QNM83586.1"/>
    <property type="molecule type" value="Genomic_DNA"/>
</dbReference>
<keyword evidence="2" id="KW-1185">Reference proteome</keyword>
<sequence>MLMGSGAIYDKVYRVARELALTKEPRILPKDQIPVVFCQVSEWEGILTTTTTEGLSFAIKAAATEKYDGWMLSSIPMPEVLRKRYRYPFRDLNAVVPWWHNFRSRLDLSKDA</sequence>